<dbReference type="GeneID" id="96903074"/>
<evidence type="ECO:0000256" key="4">
    <source>
        <dbReference type="ARBA" id="ARBA00022980"/>
    </source>
</evidence>
<dbReference type="NCBIfam" id="TIGR01031">
    <property type="entry name" value="rpmF_bact"/>
    <property type="match status" value="1"/>
</dbReference>
<dbReference type="GO" id="GO:0006412">
    <property type="term" value="P:translation"/>
    <property type="evidence" value="ECO:0007669"/>
    <property type="project" value="InterPro"/>
</dbReference>
<reference evidence="8 9" key="1">
    <citation type="journal article" date="2011" name="Proc. Natl. Acad. Sci. U.S.A.">
        <title>Evolutionary erosion of yeast sex chromosomes by mating-type switching accidents.</title>
        <authorList>
            <person name="Gordon J.L."/>
            <person name="Armisen D."/>
            <person name="Proux-Wera E."/>
            <person name="Oheigeartaigh S.S."/>
            <person name="Byrne K.P."/>
            <person name="Wolfe K.H."/>
        </authorList>
    </citation>
    <scope>NUCLEOTIDE SEQUENCE [LARGE SCALE GENOMIC DNA]</scope>
    <source>
        <strain evidence="9">ATCC 76901 / BCRC 22586 / CBS 4309 / NBRC 1992 / NRRL Y-12630</strain>
    </source>
</reference>
<dbReference type="PANTHER" id="PTHR21026">
    <property type="entry name" value="39S RIBOSOMAL PROTEIN L32, MITOCHONDRIAL"/>
    <property type="match status" value="1"/>
</dbReference>
<gene>
    <name evidence="8" type="primary">NCAS0C05030</name>
    <name evidence="8" type="ordered locus">NCAS_0C05030</name>
</gene>
<comment type="similarity">
    <text evidence="2">Belongs to the bacterial ribosomal protein bL32 family.</text>
</comment>
<evidence type="ECO:0000256" key="5">
    <source>
        <dbReference type="ARBA" id="ARBA00023128"/>
    </source>
</evidence>
<dbReference type="Pfam" id="PF01783">
    <property type="entry name" value="Ribosomal_L32p"/>
    <property type="match status" value="1"/>
</dbReference>
<evidence type="ECO:0000256" key="6">
    <source>
        <dbReference type="ARBA" id="ARBA00023274"/>
    </source>
</evidence>
<dbReference type="HOGENOM" id="CLU_095763_1_0_1"/>
<evidence type="ECO:0000313" key="8">
    <source>
        <dbReference type="EMBL" id="CCC69493.1"/>
    </source>
</evidence>
<dbReference type="eggNOG" id="KOG4080">
    <property type="taxonomic scope" value="Eukaryota"/>
</dbReference>
<dbReference type="InterPro" id="IPR011332">
    <property type="entry name" value="Ribosomal_zn-bd"/>
</dbReference>
<dbReference type="KEGG" id="ncs:NCAS_0C05030"/>
<name>G0VDD1_NAUCA</name>
<dbReference type="GO" id="GO:0008270">
    <property type="term" value="F:zinc ion binding"/>
    <property type="evidence" value="ECO:0007669"/>
    <property type="project" value="EnsemblFungi"/>
</dbReference>
<dbReference type="EMBL" id="HE576754">
    <property type="protein sequence ID" value="CCC69493.1"/>
    <property type="molecule type" value="Genomic_DNA"/>
</dbReference>
<sequence>MSIQLFHSFIWKRTLLGLEGGLSILLPRKATTTTPGSSLQEWIRRKLLDGPSSTDVPESNTIDTGVLKAVPKKKVSHQKKRQRLYGPGSKQLKMVHHLNECPSCGHYKRANTLCMYCVDSIRRIWKAQSVERNSLWKEPEQEIGLSDVDKKIIYPGKKLTRDMEKLRDKDSYLHRKMRTLPTEKSRK</sequence>
<keyword evidence="6" id="KW-0687">Ribonucleoprotein</keyword>
<keyword evidence="4" id="KW-0689">Ribosomal protein</keyword>
<protein>
    <recommendedName>
        <fullName evidence="7">Large ribosomal subunit protein bL32m</fullName>
    </recommendedName>
</protein>
<evidence type="ECO:0000256" key="1">
    <source>
        <dbReference type="ARBA" id="ARBA00004173"/>
    </source>
</evidence>
<evidence type="ECO:0000256" key="2">
    <source>
        <dbReference type="ARBA" id="ARBA00008560"/>
    </source>
</evidence>
<dbReference type="AlphaFoldDB" id="G0VDD1"/>
<dbReference type="FunCoup" id="G0VDD1">
    <property type="interactions" value="341"/>
</dbReference>
<dbReference type="InterPro" id="IPR002677">
    <property type="entry name" value="Ribosomal_bL32"/>
</dbReference>
<evidence type="ECO:0000256" key="3">
    <source>
        <dbReference type="ARBA" id="ARBA00022946"/>
    </source>
</evidence>
<dbReference type="OrthoDB" id="2014905at2759"/>
<evidence type="ECO:0000313" key="9">
    <source>
        <dbReference type="Proteomes" id="UP000001640"/>
    </source>
</evidence>
<dbReference type="STRING" id="1064592.G0VDD1"/>
<dbReference type="SUPFAM" id="SSF57829">
    <property type="entry name" value="Zn-binding ribosomal proteins"/>
    <property type="match status" value="1"/>
</dbReference>
<organism evidence="8 9">
    <name type="scientific">Naumovozyma castellii</name>
    <name type="common">Yeast</name>
    <name type="synonym">Saccharomyces castellii</name>
    <dbReference type="NCBI Taxonomy" id="27288"/>
    <lineage>
        <taxon>Eukaryota</taxon>
        <taxon>Fungi</taxon>
        <taxon>Dikarya</taxon>
        <taxon>Ascomycota</taxon>
        <taxon>Saccharomycotina</taxon>
        <taxon>Saccharomycetes</taxon>
        <taxon>Saccharomycetales</taxon>
        <taxon>Saccharomycetaceae</taxon>
        <taxon>Naumovozyma</taxon>
    </lineage>
</organism>
<dbReference type="InParanoid" id="G0VDD1"/>
<dbReference type="OMA" id="HFKRANT"/>
<dbReference type="Proteomes" id="UP000001640">
    <property type="component" value="Chromosome 3"/>
</dbReference>
<reference key="2">
    <citation type="submission" date="2011-08" db="EMBL/GenBank/DDBJ databases">
        <title>Genome sequence of Naumovozyma castellii.</title>
        <authorList>
            <person name="Gordon J.L."/>
            <person name="Armisen D."/>
            <person name="Proux-Wera E."/>
            <person name="OhEigeartaigh S.S."/>
            <person name="Byrne K.P."/>
            <person name="Wolfe K.H."/>
        </authorList>
    </citation>
    <scope>NUCLEOTIDE SEQUENCE</scope>
    <source>
        <strain>Type strain:CBS 4309</strain>
    </source>
</reference>
<dbReference type="GO" id="GO:0005762">
    <property type="term" value="C:mitochondrial large ribosomal subunit"/>
    <property type="evidence" value="ECO:0007669"/>
    <property type="project" value="EnsemblFungi"/>
</dbReference>
<proteinExistence type="inferred from homology"/>
<evidence type="ECO:0000256" key="7">
    <source>
        <dbReference type="ARBA" id="ARBA00039935"/>
    </source>
</evidence>
<dbReference type="GO" id="GO:0003735">
    <property type="term" value="F:structural constituent of ribosome"/>
    <property type="evidence" value="ECO:0007669"/>
    <property type="project" value="EnsemblFungi"/>
</dbReference>
<dbReference type="InterPro" id="IPR051991">
    <property type="entry name" value="Mitoribosomal_protein_bL32"/>
</dbReference>
<keyword evidence="5" id="KW-0496">Mitochondrion</keyword>
<keyword evidence="3" id="KW-0809">Transit peptide</keyword>
<dbReference type="RefSeq" id="XP_003675857.1">
    <property type="nucleotide sequence ID" value="XM_003675809.1"/>
</dbReference>
<keyword evidence="9" id="KW-1185">Reference proteome</keyword>
<comment type="subcellular location">
    <subcellularLocation>
        <location evidence="1">Mitochondrion</location>
    </subcellularLocation>
</comment>
<accession>G0VDD1</accession>
<dbReference type="GO" id="GO:0005743">
    <property type="term" value="C:mitochondrial inner membrane"/>
    <property type="evidence" value="ECO:0007669"/>
    <property type="project" value="EnsemblFungi"/>
</dbReference>
<dbReference type="PANTHER" id="PTHR21026:SF2">
    <property type="entry name" value="LARGE RIBOSOMAL SUBUNIT PROTEIN BL32M"/>
    <property type="match status" value="1"/>
</dbReference>